<dbReference type="EMBL" id="FRBW01000001">
    <property type="protein sequence ID" value="SHL57440.1"/>
    <property type="molecule type" value="Genomic_DNA"/>
</dbReference>
<evidence type="ECO:0000313" key="2">
    <source>
        <dbReference type="Proteomes" id="UP000186002"/>
    </source>
</evidence>
<name>A0A1M7BR49_9HYPH</name>
<dbReference type="SUPFAM" id="SSF159894">
    <property type="entry name" value="YgaC/TfoX-N like"/>
    <property type="match status" value="1"/>
</dbReference>
<dbReference type="Proteomes" id="UP000186002">
    <property type="component" value="Unassembled WGS sequence"/>
</dbReference>
<dbReference type="Gene3D" id="3.30.1460.30">
    <property type="entry name" value="YgaC/TfoX-N like chaperone"/>
    <property type="match status" value="1"/>
</dbReference>
<dbReference type="AlphaFoldDB" id="A0A1M7BR49"/>
<reference evidence="1 2" key="1">
    <citation type="submission" date="2016-11" db="EMBL/GenBank/DDBJ databases">
        <authorList>
            <person name="Jaros S."/>
            <person name="Januszkiewicz K."/>
            <person name="Wedrychowicz H."/>
        </authorList>
    </citation>
    <scope>NUCLEOTIDE SEQUENCE [LARGE SCALE GENOMIC DNA]</scope>
    <source>
        <strain evidence="1 2">DSM 22153</strain>
    </source>
</reference>
<gene>
    <name evidence="1" type="ORF">SAMN05444272_0936</name>
</gene>
<proteinExistence type="predicted"/>
<accession>A0A1M7BR49</accession>
<evidence type="ECO:0000313" key="1">
    <source>
        <dbReference type="EMBL" id="SHL57440.1"/>
    </source>
</evidence>
<dbReference type="STRING" id="735517.SAMN05444272_0936"/>
<dbReference type="RefSeq" id="WP_073009411.1">
    <property type="nucleotide sequence ID" value="NZ_FRBW01000001.1"/>
</dbReference>
<dbReference type="OrthoDB" id="214902at2"/>
<organism evidence="1 2">
    <name type="scientific">Roseibium suaedae</name>
    <dbReference type="NCBI Taxonomy" id="735517"/>
    <lineage>
        <taxon>Bacteria</taxon>
        <taxon>Pseudomonadati</taxon>
        <taxon>Pseudomonadota</taxon>
        <taxon>Alphaproteobacteria</taxon>
        <taxon>Hyphomicrobiales</taxon>
        <taxon>Stappiaceae</taxon>
        <taxon>Roseibium</taxon>
    </lineage>
</organism>
<sequence>MAVDEELDQIFREALGGLPGVSEKRMMGATCFLVNGHMVGGAMREKNGLRRFLFRVGKANRAEAEAIGNGQIMEMGGRKMSGLYFVDADDCPPEIFTAWKSLALFNAFSLPPKE</sequence>
<protein>
    <submittedName>
        <fullName evidence="1">TfoX N-terminal domain-containing protein</fullName>
    </submittedName>
</protein>
<keyword evidence="2" id="KW-1185">Reference proteome</keyword>